<comment type="caution">
    <text evidence="2">The sequence shown here is derived from an EMBL/GenBank/DDBJ whole genome shotgun (WGS) entry which is preliminary data.</text>
</comment>
<name>A0A2A9MDE4_BESBE</name>
<dbReference type="KEGG" id="bbes:BESB_074630"/>
<sequence length="177" mass="18802">MTADWGRDSLPQDERGVLNGIPSVTEPSQFPRYFQTEAAAMPEGGPAWLYAGWQQRPHAVLDNILVAADRIALYDALRATSTDVAPQLLILAKSTAPIGVEALQALVSEIELGKDKKKGKRALPEVSLFDDAECLTLGTLASASKKQVSAWLQVGSTGRYVEPGLGLARGASASAEV</sequence>
<dbReference type="GeneID" id="40312389"/>
<evidence type="ECO:0000256" key="1">
    <source>
        <dbReference type="SAM" id="MobiDB-lite"/>
    </source>
</evidence>
<evidence type="ECO:0000313" key="3">
    <source>
        <dbReference type="Proteomes" id="UP000224006"/>
    </source>
</evidence>
<dbReference type="VEuPathDB" id="ToxoDB:BESB_074630"/>
<feature type="compositionally biased region" description="Basic and acidic residues" evidence="1">
    <location>
        <begin position="1"/>
        <end position="16"/>
    </location>
</feature>
<dbReference type="RefSeq" id="XP_029218320.1">
    <property type="nucleotide sequence ID" value="XM_029365836.1"/>
</dbReference>
<feature type="region of interest" description="Disordered" evidence="1">
    <location>
        <begin position="1"/>
        <end position="24"/>
    </location>
</feature>
<accession>A0A2A9MDE4</accession>
<proteinExistence type="predicted"/>
<organism evidence="2 3">
    <name type="scientific">Besnoitia besnoiti</name>
    <name type="common">Apicomplexan protozoan</name>
    <dbReference type="NCBI Taxonomy" id="94643"/>
    <lineage>
        <taxon>Eukaryota</taxon>
        <taxon>Sar</taxon>
        <taxon>Alveolata</taxon>
        <taxon>Apicomplexa</taxon>
        <taxon>Conoidasida</taxon>
        <taxon>Coccidia</taxon>
        <taxon>Eucoccidiorida</taxon>
        <taxon>Eimeriorina</taxon>
        <taxon>Sarcocystidae</taxon>
        <taxon>Besnoitia</taxon>
    </lineage>
</organism>
<gene>
    <name evidence="2" type="ORF">BESB_074630</name>
</gene>
<dbReference type="Proteomes" id="UP000224006">
    <property type="component" value="Unassembled WGS sequence"/>
</dbReference>
<dbReference type="EMBL" id="NWUJ01000007">
    <property type="protein sequence ID" value="PFH34311.1"/>
    <property type="molecule type" value="Genomic_DNA"/>
</dbReference>
<keyword evidence="3" id="KW-1185">Reference proteome</keyword>
<evidence type="ECO:0000313" key="2">
    <source>
        <dbReference type="EMBL" id="PFH34311.1"/>
    </source>
</evidence>
<protein>
    <submittedName>
        <fullName evidence="2">Uncharacterized protein</fullName>
    </submittedName>
</protein>
<reference evidence="2 3" key="1">
    <citation type="submission" date="2017-09" db="EMBL/GenBank/DDBJ databases">
        <title>Genome sequencing of Besnoitia besnoiti strain Bb-Ger1.</title>
        <authorList>
            <person name="Schares G."/>
            <person name="Venepally P."/>
            <person name="Lorenzi H.A."/>
        </authorList>
    </citation>
    <scope>NUCLEOTIDE SEQUENCE [LARGE SCALE GENOMIC DNA]</scope>
    <source>
        <strain evidence="2 3">Bb-Ger1</strain>
    </source>
</reference>
<dbReference type="AlphaFoldDB" id="A0A2A9MDE4"/>